<name>A0ACC2VL48_9TREE</name>
<organism evidence="1 2">
    <name type="scientific">Naganishia friedmannii</name>
    <dbReference type="NCBI Taxonomy" id="89922"/>
    <lineage>
        <taxon>Eukaryota</taxon>
        <taxon>Fungi</taxon>
        <taxon>Dikarya</taxon>
        <taxon>Basidiomycota</taxon>
        <taxon>Agaricomycotina</taxon>
        <taxon>Tremellomycetes</taxon>
        <taxon>Filobasidiales</taxon>
        <taxon>Filobasidiaceae</taxon>
        <taxon>Naganishia</taxon>
    </lineage>
</organism>
<keyword evidence="2" id="KW-1185">Reference proteome</keyword>
<reference evidence="1" key="1">
    <citation type="submission" date="2023-04" db="EMBL/GenBank/DDBJ databases">
        <title>Draft Genome sequencing of Naganishia species isolated from polar environments using Oxford Nanopore Technology.</title>
        <authorList>
            <person name="Leo P."/>
            <person name="Venkateswaran K."/>
        </authorList>
    </citation>
    <scope>NUCLEOTIDE SEQUENCE</scope>
    <source>
        <strain evidence="1">MNA-CCFEE 5423</strain>
    </source>
</reference>
<sequence length="375" mass="43963">MSPYKRAWDWRTWWDVSGSSPSPTNLQPCLTEQRRATGLLTPGRLPMLHRNRLCTAVSDPTVARKEKDIEQALSVCNLSEKKRYREALKQVEDCERTLDLEVTRRWTPVHVEWMKNQNAEKMWEYLKALEGLEIACVARFLEAQKMNRPDTGAHQRQIIQKNMHERSKAVRVQIVEVNRLAKIVGVKTPLDFESVTKDDLRQLFAILSKLRPKDSVEPTWMLKSCREAVRCFTQSQRAKEELVHLSVEWRRLHIWIWNREHQYRNKIDKELIRSPISSLAKALEREYDSLKLEHRAILRDLKVCQYELVKRTGMSLALSTPKAQPSCIIDSPEHKERNSSEIEYPHDIEKPLASWGFQPKAQEPRIRRKSNDGIS</sequence>
<proteinExistence type="predicted"/>
<evidence type="ECO:0000313" key="2">
    <source>
        <dbReference type="Proteomes" id="UP001227268"/>
    </source>
</evidence>
<protein>
    <submittedName>
        <fullName evidence="1">Uncharacterized protein</fullName>
    </submittedName>
</protein>
<accession>A0ACC2VL48</accession>
<dbReference type="Proteomes" id="UP001227268">
    <property type="component" value="Unassembled WGS sequence"/>
</dbReference>
<dbReference type="EMBL" id="JASBWT010000013">
    <property type="protein sequence ID" value="KAJ9099341.1"/>
    <property type="molecule type" value="Genomic_DNA"/>
</dbReference>
<evidence type="ECO:0000313" key="1">
    <source>
        <dbReference type="EMBL" id="KAJ9099341.1"/>
    </source>
</evidence>
<gene>
    <name evidence="1" type="ORF">QFC21_004222</name>
</gene>
<comment type="caution">
    <text evidence="1">The sequence shown here is derived from an EMBL/GenBank/DDBJ whole genome shotgun (WGS) entry which is preliminary data.</text>
</comment>